<dbReference type="GO" id="GO:0120231">
    <property type="term" value="C:DNA recombinase auxiliary factor complex"/>
    <property type="evidence" value="ECO:0007669"/>
    <property type="project" value="TreeGrafter"/>
</dbReference>
<evidence type="ECO:0000256" key="5">
    <source>
        <dbReference type="SAM" id="MobiDB-lite"/>
    </source>
</evidence>
<evidence type="ECO:0000256" key="2">
    <source>
        <dbReference type="ARBA" id="ARBA00023172"/>
    </source>
</evidence>
<accession>A0A7S4K1C3</accession>
<dbReference type="PANTHER" id="PTHR15938">
    <property type="entry name" value="TBP-1 INTERACTING PROTEIN"/>
    <property type="match status" value="1"/>
</dbReference>
<dbReference type="GO" id="GO:0010774">
    <property type="term" value="P:meiotic strand invasion involved in reciprocal meiotic recombination"/>
    <property type="evidence" value="ECO:0007669"/>
    <property type="project" value="TreeGrafter"/>
</dbReference>
<name>A0A7S4K1C3_9STRA</name>
<dbReference type="GO" id="GO:0000709">
    <property type="term" value="P:meiotic joint molecule formation"/>
    <property type="evidence" value="ECO:0007669"/>
    <property type="project" value="TreeGrafter"/>
</dbReference>
<keyword evidence="4" id="KW-0469">Meiosis</keyword>
<keyword evidence="2" id="KW-0233">DNA recombination</keyword>
<evidence type="ECO:0000256" key="4">
    <source>
        <dbReference type="ARBA" id="ARBA00023254"/>
    </source>
</evidence>
<dbReference type="EMBL" id="HBKQ01054719">
    <property type="protein sequence ID" value="CAE2280846.1"/>
    <property type="molecule type" value="Transcribed_RNA"/>
</dbReference>
<organism evidence="6">
    <name type="scientific">Odontella aurita</name>
    <dbReference type="NCBI Taxonomy" id="265563"/>
    <lineage>
        <taxon>Eukaryota</taxon>
        <taxon>Sar</taxon>
        <taxon>Stramenopiles</taxon>
        <taxon>Ochrophyta</taxon>
        <taxon>Bacillariophyta</taxon>
        <taxon>Mediophyceae</taxon>
        <taxon>Biddulphiophycidae</taxon>
        <taxon>Eupodiscales</taxon>
        <taxon>Odontellaceae</taxon>
        <taxon>Odontella</taxon>
    </lineage>
</organism>
<dbReference type="GO" id="GO:0000794">
    <property type="term" value="C:condensed nuclear chromosome"/>
    <property type="evidence" value="ECO:0007669"/>
    <property type="project" value="TreeGrafter"/>
</dbReference>
<dbReference type="GO" id="GO:0120230">
    <property type="term" value="F:recombinase activator activity"/>
    <property type="evidence" value="ECO:0007669"/>
    <property type="project" value="TreeGrafter"/>
</dbReference>
<feature type="region of interest" description="Disordered" evidence="5">
    <location>
        <begin position="142"/>
        <end position="168"/>
    </location>
</feature>
<feature type="compositionally biased region" description="Polar residues" evidence="5">
    <location>
        <begin position="102"/>
        <end position="111"/>
    </location>
</feature>
<protein>
    <submittedName>
        <fullName evidence="6">Uncharacterized protein</fullName>
    </submittedName>
</protein>
<evidence type="ECO:0000256" key="1">
    <source>
        <dbReference type="ARBA" id="ARBA00004123"/>
    </source>
</evidence>
<keyword evidence="3" id="KW-0539">Nucleus</keyword>
<dbReference type="AlphaFoldDB" id="A0A7S4K1C3"/>
<comment type="subcellular location">
    <subcellularLocation>
        <location evidence="1">Nucleus</location>
    </subcellularLocation>
</comment>
<dbReference type="GO" id="GO:0007129">
    <property type="term" value="P:homologous chromosome pairing at meiosis"/>
    <property type="evidence" value="ECO:0007669"/>
    <property type="project" value="TreeGrafter"/>
</dbReference>
<sequence>MAPPKKPSASVLAMHKKWQEAAVQLGGEGARIVVSKKDAKPLILTCLRDSFRPMTITAIFKKLRAVVPSPVLKACLDEMALESSHSGKYIDDSDNDEGVASSKGSIASNSPAEGREFDGTVCIKLGRNVSGTLYYMKQDKLENGGDGLRPEHKSNLVSDSHKAEHEKDSLSRQIKGMKLEATRLFLEPTNKEATSKVVDDEKQMEDLQKKLDESRQLVVNEKVRKNTRKRVQSMADHWWKRRRLCMDFLKMIEECTDGAVNVKKCLAGSGQIDVESDEAVIKVAKECYKNRGSQSLRRPHKKNKTFNGVDPSVVFIGMQMNAKGYMSRVHADE</sequence>
<proteinExistence type="predicted"/>
<evidence type="ECO:0000313" key="6">
    <source>
        <dbReference type="EMBL" id="CAE2280846.1"/>
    </source>
</evidence>
<feature type="region of interest" description="Disordered" evidence="5">
    <location>
        <begin position="86"/>
        <end position="114"/>
    </location>
</feature>
<gene>
    <name evidence="6" type="ORF">OAUR00152_LOCUS37549</name>
</gene>
<evidence type="ECO:0000256" key="3">
    <source>
        <dbReference type="ARBA" id="ARBA00023242"/>
    </source>
</evidence>
<dbReference type="PANTHER" id="PTHR15938:SF0">
    <property type="entry name" value="HOMOLOGOUS-PAIRING PROTEIN 2 HOMOLOG"/>
    <property type="match status" value="1"/>
</dbReference>
<dbReference type="GO" id="GO:0003690">
    <property type="term" value="F:double-stranded DNA binding"/>
    <property type="evidence" value="ECO:0007669"/>
    <property type="project" value="TreeGrafter"/>
</dbReference>
<reference evidence="6" key="1">
    <citation type="submission" date="2021-01" db="EMBL/GenBank/DDBJ databases">
        <authorList>
            <person name="Corre E."/>
            <person name="Pelletier E."/>
            <person name="Niang G."/>
            <person name="Scheremetjew M."/>
            <person name="Finn R."/>
            <person name="Kale V."/>
            <person name="Holt S."/>
            <person name="Cochrane G."/>
            <person name="Meng A."/>
            <person name="Brown T."/>
            <person name="Cohen L."/>
        </authorList>
    </citation>
    <scope>NUCLEOTIDE SEQUENCE</scope>
    <source>
        <strain evidence="6">Isolate 1302-5</strain>
    </source>
</reference>